<dbReference type="Ensembl" id="ENSATET00000009393.3">
    <property type="protein sequence ID" value="ENSATEP00000009233.2"/>
    <property type="gene ID" value="ENSATEG00000006495.3"/>
</dbReference>
<dbReference type="InParanoid" id="A0A3Q1HW17"/>
<dbReference type="InterPro" id="IPR013783">
    <property type="entry name" value="Ig-like_fold"/>
</dbReference>
<proteinExistence type="predicted"/>
<dbReference type="STRING" id="64144.ENSATEP00000009233"/>
<dbReference type="GO" id="GO:0002250">
    <property type="term" value="P:adaptive immune response"/>
    <property type="evidence" value="ECO:0007669"/>
    <property type="project" value="UniProtKB-KW"/>
</dbReference>
<protein>
    <recommendedName>
        <fullName evidence="7">Immunoglobulin V-set domain-containing protein</fullName>
    </recommendedName>
</protein>
<evidence type="ECO:0000313" key="5">
    <source>
        <dbReference type="Ensembl" id="ENSATEP00000009233.2"/>
    </source>
</evidence>
<keyword evidence="2" id="KW-1064">Adaptive immunity</keyword>
<keyword evidence="3" id="KW-0393">Immunoglobulin domain</keyword>
<dbReference type="GeneTree" id="ENSGT01110000267327"/>
<evidence type="ECO:0000313" key="6">
    <source>
        <dbReference type="Proteomes" id="UP000265040"/>
    </source>
</evidence>
<dbReference type="PANTHER" id="PTHR19367">
    <property type="entry name" value="T-CELL RECEPTOR ALPHA CHAIN V REGION"/>
    <property type="match status" value="1"/>
</dbReference>
<dbReference type="AlphaFoldDB" id="A0A3Q1HW17"/>
<keyword evidence="2" id="KW-0391">Immunity</keyword>
<reference evidence="5" key="2">
    <citation type="submission" date="2025-09" db="UniProtKB">
        <authorList>
            <consortium name="Ensembl"/>
        </authorList>
    </citation>
    <scope>IDENTIFICATION</scope>
</reference>
<dbReference type="OrthoDB" id="8912639at2759"/>
<dbReference type="Proteomes" id="UP000265040">
    <property type="component" value="Unassembled WGS sequence"/>
</dbReference>
<dbReference type="Gene3D" id="2.60.40.10">
    <property type="entry name" value="Immunoglobulins"/>
    <property type="match status" value="1"/>
</dbReference>
<sequence length="121" mass="13757">MSVEDLFGRNHWNRQSELNIIFTNISLPLGVSCEHLTAVNHEEFNSEGNSVTLSYKYSKKAAANEYFLWYRQYPGKPPEFLLSHTGTGTKLQNLVPRMSFNVTEESPSAAPHPDYILQGDH</sequence>
<reference evidence="5" key="1">
    <citation type="submission" date="2025-08" db="UniProtKB">
        <authorList>
            <consortium name="Ensembl"/>
        </authorList>
    </citation>
    <scope>IDENTIFICATION</scope>
</reference>
<dbReference type="InterPro" id="IPR036179">
    <property type="entry name" value="Ig-like_dom_sf"/>
</dbReference>
<evidence type="ECO:0000256" key="4">
    <source>
        <dbReference type="SAM" id="MobiDB-lite"/>
    </source>
</evidence>
<dbReference type="PANTHER" id="PTHR19367:SF18">
    <property type="entry name" value="T CELL RECEPTOR ALPHA VARIABLE 16"/>
    <property type="match status" value="1"/>
</dbReference>
<accession>A0A3Q1HW17</accession>
<feature type="region of interest" description="Disordered" evidence="4">
    <location>
        <begin position="102"/>
        <end position="121"/>
    </location>
</feature>
<evidence type="ECO:0000256" key="3">
    <source>
        <dbReference type="ARBA" id="ARBA00023319"/>
    </source>
</evidence>
<dbReference type="InterPro" id="IPR051287">
    <property type="entry name" value="TCR_variable_region"/>
</dbReference>
<organism evidence="5 6">
    <name type="scientific">Anabas testudineus</name>
    <name type="common">Climbing perch</name>
    <name type="synonym">Anthias testudineus</name>
    <dbReference type="NCBI Taxonomy" id="64144"/>
    <lineage>
        <taxon>Eukaryota</taxon>
        <taxon>Metazoa</taxon>
        <taxon>Chordata</taxon>
        <taxon>Craniata</taxon>
        <taxon>Vertebrata</taxon>
        <taxon>Euteleostomi</taxon>
        <taxon>Actinopterygii</taxon>
        <taxon>Neopterygii</taxon>
        <taxon>Teleostei</taxon>
        <taxon>Neoteleostei</taxon>
        <taxon>Acanthomorphata</taxon>
        <taxon>Anabantaria</taxon>
        <taxon>Anabantiformes</taxon>
        <taxon>Anabantoidei</taxon>
        <taxon>Anabantidae</taxon>
        <taxon>Anabas</taxon>
    </lineage>
</organism>
<keyword evidence="1" id="KW-0732">Signal</keyword>
<keyword evidence="6" id="KW-1185">Reference proteome</keyword>
<evidence type="ECO:0000256" key="1">
    <source>
        <dbReference type="ARBA" id="ARBA00022729"/>
    </source>
</evidence>
<dbReference type="SUPFAM" id="SSF48726">
    <property type="entry name" value="Immunoglobulin"/>
    <property type="match status" value="1"/>
</dbReference>
<evidence type="ECO:0008006" key="7">
    <source>
        <dbReference type="Google" id="ProtNLM"/>
    </source>
</evidence>
<name>A0A3Q1HW17_ANATE</name>
<evidence type="ECO:0000256" key="2">
    <source>
        <dbReference type="ARBA" id="ARBA00023130"/>
    </source>
</evidence>